<evidence type="ECO:0000256" key="1">
    <source>
        <dbReference type="SAM" id="Coils"/>
    </source>
</evidence>
<reference evidence="3 4" key="1">
    <citation type="submission" date="2024-01" db="EMBL/GenBank/DDBJ databases">
        <title>The complete chloroplast genome sequence of Lithospermum erythrorhizon: insights into the phylogenetic relationship among Boraginaceae species and the maternal lineages of purple gromwells.</title>
        <authorList>
            <person name="Okada T."/>
            <person name="Watanabe K."/>
        </authorList>
    </citation>
    <scope>NUCLEOTIDE SEQUENCE [LARGE SCALE GENOMIC DNA]</scope>
</reference>
<keyword evidence="4" id="KW-1185">Reference proteome</keyword>
<sequence>MEAFHAVRPLLSAEEGRKHLSSDPMDFFALCALYMIKAFNGNYSDTRCEVMREVSFEKTHAKLEAAEVSLKERDEELNSYKEALSAEEVKCHKLQEEKQTVVLEHVKSCNTLEAELEKLKHNHSSLAKDVEDTRSTKLEAVKRAEAAEAHAEEGDLFVGKESVVAVYGIVTRFHGDFPQLVDMYNQFKKAWPEAYFEGLSVDSPLAETPTEDIEVAGEGDEVAEEAADDKPHLKCL</sequence>
<comment type="caution">
    <text evidence="3">The sequence shown here is derived from an EMBL/GenBank/DDBJ whole genome shotgun (WGS) entry which is preliminary data.</text>
</comment>
<evidence type="ECO:0000313" key="4">
    <source>
        <dbReference type="Proteomes" id="UP001454036"/>
    </source>
</evidence>
<evidence type="ECO:0000313" key="3">
    <source>
        <dbReference type="EMBL" id="GAA0143841.1"/>
    </source>
</evidence>
<organism evidence="3 4">
    <name type="scientific">Lithospermum erythrorhizon</name>
    <name type="common">Purple gromwell</name>
    <name type="synonym">Lithospermum officinale var. erythrorhizon</name>
    <dbReference type="NCBI Taxonomy" id="34254"/>
    <lineage>
        <taxon>Eukaryota</taxon>
        <taxon>Viridiplantae</taxon>
        <taxon>Streptophyta</taxon>
        <taxon>Embryophyta</taxon>
        <taxon>Tracheophyta</taxon>
        <taxon>Spermatophyta</taxon>
        <taxon>Magnoliopsida</taxon>
        <taxon>eudicotyledons</taxon>
        <taxon>Gunneridae</taxon>
        <taxon>Pentapetalae</taxon>
        <taxon>asterids</taxon>
        <taxon>lamiids</taxon>
        <taxon>Boraginales</taxon>
        <taxon>Boraginaceae</taxon>
        <taxon>Boraginoideae</taxon>
        <taxon>Lithospermeae</taxon>
        <taxon>Lithospermum</taxon>
    </lineage>
</organism>
<accession>A0AAV3NZG7</accession>
<name>A0AAV3NZG7_LITER</name>
<feature type="coiled-coil region" evidence="1">
    <location>
        <begin position="63"/>
        <end position="129"/>
    </location>
</feature>
<evidence type="ECO:0000256" key="2">
    <source>
        <dbReference type="SAM" id="MobiDB-lite"/>
    </source>
</evidence>
<dbReference type="EMBL" id="BAABME010000568">
    <property type="protein sequence ID" value="GAA0143841.1"/>
    <property type="molecule type" value="Genomic_DNA"/>
</dbReference>
<dbReference type="AlphaFoldDB" id="A0AAV3NZG7"/>
<protein>
    <submittedName>
        <fullName evidence="3">Uncharacterized protein</fullName>
    </submittedName>
</protein>
<feature type="region of interest" description="Disordered" evidence="2">
    <location>
        <begin position="216"/>
        <end position="236"/>
    </location>
</feature>
<keyword evidence="1" id="KW-0175">Coiled coil</keyword>
<dbReference type="Proteomes" id="UP001454036">
    <property type="component" value="Unassembled WGS sequence"/>
</dbReference>
<feature type="compositionally biased region" description="Acidic residues" evidence="2">
    <location>
        <begin position="216"/>
        <end position="227"/>
    </location>
</feature>
<gene>
    <name evidence="3" type="ORF">LIER_04430</name>
</gene>
<proteinExistence type="predicted"/>